<organism evidence="2 3">
    <name type="scientific">Plectonema cf. radiosum LEGE 06105</name>
    <dbReference type="NCBI Taxonomy" id="945769"/>
    <lineage>
        <taxon>Bacteria</taxon>
        <taxon>Bacillati</taxon>
        <taxon>Cyanobacteriota</taxon>
        <taxon>Cyanophyceae</taxon>
        <taxon>Oscillatoriophycideae</taxon>
        <taxon>Oscillatoriales</taxon>
        <taxon>Microcoleaceae</taxon>
        <taxon>Plectonema</taxon>
    </lineage>
</organism>
<evidence type="ECO:0000313" key="3">
    <source>
        <dbReference type="Proteomes" id="UP000620559"/>
    </source>
</evidence>
<gene>
    <name evidence="2" type="ORF">IQ247_21740</name>
</gene>
<dbReference type="Pfam" id="PF05016">
    <property type="entry name" value="ParE_toxin"/>
    <property type="match status" value="1"/>
</dbReference>
<proteinExistence type="predicted"/>
<evidence type="ECO:0000256" key="1">
    <source>
        <dbReference type="ARBA" id="ARBA00022649"/>
    </source>
</evidence>
<comment type="caution">
    <text evidence="2">The sequence shown here is derived from an EMBL/GenBank/DDBJ whole genome shotgun (WGS) entry which is preliminary data.</text>
</comment>
<dbReference type="AlphaFoldDB" id="A0A8J7K2G9"/>
<keyword evidence="3" id="KW-1185">Reference proteome</keyword>
<sequence>MKLKLLPLLNAFVKKLSPEIQAKIIEKLETLAEVPRPAGVRKLKGEDNLYRVRSGDYRIIYNQVNSTA</sequence>
<protein>
    <submittedName>
        <fullName evidence="2">Type II toxin-antitoxin system RelE/ParE family toxin</fullName>
    </submittedName>
</protein>
<keyword evidence="1" id="KW-1277">Toxin-antitoxin system</keyword>
<name>A0A8J7K2G9_9CYAN</name>
<dbReference type="SUPFAM" id="SSF143011">
    <property type="entry name" value="RelE-like"/>
    <property type="match status" value="1"/>
</dbReference>
<accession>A0A8J7K2G9</accession>
<reference evidence="2" key="1">
    <citation type="submission" date="2020-10" db="EMBL/GenBank/DDBJ databases">
        <authorList>
            <person name="Castelo-Branco R."/>
            <person name="Eusebio N."/>
            <person name="Adriana R."/>
            <person name="Vieira A."/>
            <person name="Brugerolle De Fraissinette N."/>
            <person name="Rezende De Castro R."/>
            <person name="Schneider M.P."/>
            <person name="Vasconcelos V."/>
            <person name="Leao P.N."/>
        </authorList>
    </citation>
    <scope>NUCLEOTIDE SEQUENCE</scope>
    <source>
        <strain evidence="2">LEGE 06105</strain>
    </source>
</reference>
<dbReference type="EMBL" id="JADEWL010000092">
    <property type="protein sequence ID" value="MBE9215251.1"/>
    <property type="molecule type" value="Genomic_DNA"/>
</dbReference>
<evidence type="ECO:0000313" key="2">
    <source>
        <dbReference type="EMBL" id="MBE9215251.1"/>
    </source>
</evidence>
<dbReference type="InterPro" id="IPR035093">
    <property type="entry name" value="RelE/ParE_toxin_dom_sf"/>
</dbReference>
<dbReference type="Gene3D" id="3.30.2310.20">
    <property type="entry name" value="RelE-like"/>
    <property type="match status" value="1"/>
</dbReference>
<dbReference type="Proteomes" id="UP000620559">
    <property type="component" value="Unassembled WGS sequence"/>
</dbReference>
<dbReference type="RefSeq" id="WP_193923275.1">
    <property type="nucleotide sequence ID" value="NZ_JADEWL010000092.1"/>
</dbReference>
<dbReference type="InterPro" id="IPR007712">
    <property type="entry name" value="RelE/ParE_toxin"/>
</dbReference>